<keyword evidence="4" id="KW-1185">Reference proteome</keyword>
<protein>
    <submittedName>
        <fullName evidence="3">Uncharacterized protein</fullName>
    </submittedName>
</protein>
<feature type="compositionally biased region" description="Polar residues" evidence="1">
    <location>
        <begin position="1083"/>
        <end position="1095"/>
    </location>
</feature>
<feature type="compositionally biased region" description="Basic residues" evidence="1">
    <location>
        <begin position="1242"/>
        <end position="1255"/>
    </location>
</feature>
<feature type="compositionally biased region" description="Polar residues" evidence="1">
    <location>
        <begin position="519"/>
        <end position="536"/>
    </location>
</feature>
<feature type="compositionally biased region" description="Basic and acidic residues" evidence="1">
    <location>
        <begin position="1225"/>
        <end position="1241"/>
    </location>
</feature>
<keyword evidence="2" id="KW-0812">Transmembrane</keyword>
<feature type="compositionally biased region" description="Basic and acidic residues" evidence="1">
    <location>
        <begin position="1099"/>
        <end position="1109"/>
    </location>
</feature>
<reference evidence="3 4" key="1">
    <citation type="journal article" date="2023" name="Sci. Data">
        <title>Genome assembly of the Korean intertidal mud-creeper Batillaria attramentaria.</title>
        <authorList>
            <person name="Patra A.K."/>
            <person name="Ho P.T."/>
            <person name="Jun S."/>
            <person name="Lee S.J."/>
            <person name="Kim Y."/>
            <person name="Won Y.J."/>
        </authorList>
    </citation>
    <scope>NUCLEOTIDE SEQUENCE [LARGE SCALE GENOMIC DNA]</scope>
    <source>
        <strain evidence="3">Wonlab-2016</strain>
    </source>
</reference>
<feature type="compositionally biased region" description="Basic and acidic residues" evidence="1">
    <location>
        <begin position="707"/>
        <end position="742"/>
    </location>
</feature>
<feature type="compositionally biased region" description="Basic and acidic residues" evidence="1">
    <location>
        <begin position="569"/>
        <end position="580"/>
    </location>
</feature>
<evidence type="ECO:0000256" key="1">
    <source>
        <dbReference type="SAM" id="MobiDB-lite"/>
    </source>
</evidence>
<dbReference type="EMBL" id="JACVVK020000280">
    <property type="protein sequence ID" value="KAK7480527.1"/>
    <property type="molecule type" value="Genomic_DNA"/>
</dbReference>
<feature type="region of interest" description="Disordered" evidence="1">
    <location>
        <begin position="1080"/>
        <end position="1189"/>
    </location>
</feature>
<accession>A0ABD0K0P2</accession>
<feature type="region of interest" description="Disordered" evidence="1">
    <location>
        <begin position="491"/>
        <end position="608"/>
    </location>
</feature>
<comment type="caution">
    <text evidence="3">The sequence shown here is derived from an EMBL/GenBank/DDBJ whole genome shotgun (WGS) entry which is preliminary data.</text>
</comment>
<feature type="compositionally biased region" description="Basic and acidic residues" evidence="1">
    <location>
        <begin position="1278"/>
        <end position="1288"/>
    </location>
</feature>
<feature type="compositionally biased region" description="Basic and acidic residues" evidence="1">
    <location>
        <begin position="1031"/>
        <end position="1040"/>
    </location>
</feature>
<feature type="compositionally biased region" description="Basic and acidic residues" evidence="1">
    <location>
        <begin position="1259"/>
        <end position="1269"/>
    </location>
</feature>
<feature type="region of interest" description="Disordered" evidence="1">
    <location>
        <begin position="1053"/>
        <end position="1072"/>
    </location>
</feature>
<name>A0ABD0K0P2_9CAEN</name>
<evidence type="ECO:0000256" key="2">
    <source>
        <dbReference type="SAM" id="Phobius"/>
    </source>
</evidence>
<feature type="compositionally biased region" description="Polar residues" evidence="1">
    <location>
        <begin position="445"/>
        <end position="454"/>
    </location>
</feature>
<feature type="compositionally biased region" description="Low complexity" evidence="1">
    <location>
        <begin position="1297"/>
        <end position="1308"/>
    </location>
</feature>
<gene>
    <name evidence="3" type="ORF">BaRGS_00028261</name>
</gene>
<keyword evidence="2" id="KW-0472">Membrane</keyword>
<feature type="compositionally biased region" description="Basic and acidic residues" evidence="1">
    <location>
        <begin position="974"/>
        <end position="999"/>
    </location>
</feature>
<feature type="region of interest" description="Disordered" evidence="1">
    <location>
        <begin position="827"/>
        <end position="849"/>
    </location>
</feature>
<feature type="region of interest" description="Disordered" evidence="1">
    <location>
        <begin position="1204"/>
        <end position="1332"/>
    </location>
</feature>
<feature type="non-terminal residue" evidence="3">
    <location>
        <position position="1"/>
    </location>
</feature>
<evidence type="ECO:0000313" key="3">
    <source>
        <dbReference type="EMBL" id="KAK7480527.1"/>
    </source>
</evidence>
<feature type="compositionally biased region" description="Polar residues" evidence="1">
    <location>
        <begin position="663"/>
        <end position="675"/>
    </location>
</feature>
<keyword evidence="2" id="KW-1133">Transmembrane helix</keyword>
<sequence>ANVHSGHTAKTARRTAARDVWEAYVIQVTDSVPKDVSFLAIRAHVVINSVQPEVLVKTVGKRASGAPAVPVIPSRVTAHAAALMGGQAACAIQNALSNMASVTAGPPVGAVRRASVRTEQESVRWGVCLVGDMRFVTFRAWETTTGQTVFPAAVIAWTGVAFGPETAEEHAQTDGQAFVVKLAAVPRRCAPQSVLTVKVVPRVVTPRGCVLTDAFWDGLENIVTHLALLGNSAEVVLMIAETAKADHKTAMLNTGSSEPHARLACTGQSVIDHVESVQGEQLIAIPSWVAAHTAASIRTMGTGACKATQTALPAATVWAVHPAVTTVGPVRLAVSQDGLGPACKLRAEDSKPNVSRGIFWGAIAVTAVLWFAMLTVGIVTYRRISYKGVMDTSRNAPPRGRRGRRDSTINSPGGSGTSPHGLGNFPPSQSSADDTWKSSDFHGGSSLQHPTLGSSRERKEQFMQALAKYRSTPRTLGQTLDLLEVPRIASSKKDLTKNTGRKNVKQGQHSPPKEPGKTTVASNSTAVSPSQVKTEQSSSSSPAKSKKQALSVESKSGKDVVEIANSPSKKPDNEGGDRKTNQGISTQTKEQPSPEEKSPVSPEQRLDFNMKALRQEFLRAYIPSYADNEKESPKTSRFCLVSSDTKTTDSESYVPYKVKGASETDTQSASSGSTDRTQKSKTSEKRSDTDESEDVKGIQKKSKTARKGSETRDKANTKQDYSKTAKDSEKKSSVDPKAKPVNKDSGSTNKPYPSPGKSQTGDPKPVEDKSPLLVGTTRKAAVHMPEPYLSAMKSQGADLKSVQDSPNKSLVSQTRINTSYSWQWKGEVGKTTRAKNSPNKSPTSSPQWNLQKQNYFLPGMGLITVSEDGQFLPSQSHTSPGALRKDIEQTAKLSSPPEQSHTGNSRAVRDFLIKNIIVPEASRKDPINRTFSVPWRGPVDGSAAMDKSRVFPEADKSWIFGKVHDEYSEQLEKSCMSREGDLGENSSDRHYSPRKRPSDFDGPEGFSSGARESHRSPTVPWKRVPRNINQSREKSPRKDSGDDDQDSLRVLNYHIERHRRKESPDVRDYTDKRSFGGFLQECEQFTTSPSSSLMSTDGWEPRPKQDLSHSRARGLPEGYKRACLQYVDSTSLTRKQGRQRRSERRSSSPAYNRDHGLRRHSGFSRESSSSPRRTHDKRPSPARGHFINEELRRELLYGREFYATSRGRPKEGSGYGRQSHTKSPSHYEDCAHTRRDRDSRSSQRRHSGHRSRSRNNSHSAERQRREPEGKRRKFLPFSRREYSRDSRGRKSPHSRRYSSSSEDSGGDSQRARHRDYHLERLKRFQGPSNRKH</sequence>
<feature type="compositionally biased region" description="Low complexity" evidence="1">
    <location>
        <begin position="537"/>
        <end position="551"/>
    </location>
</feature>
<feature type="compositionally biased region" description="Low complexity" evidence="1">
    <location>
        <begin position="835"/>
        <end position="846"/>
    </location>
</feature>
<feature type="compositionally biased region" description="Polar residues" evidence="1">
    <location>
        <begin position="802"/>
        <end position="812"/>
    </location>
</feature>
<proteinExistence type="predicted"/>
<feature type="compositionally biased region" description="Basic and acidic residues" evidence="1">
    <location>
        <begin position="1062"/>
        <end position="1072"/>
    </location>
</feature>
<organism evidence="3 4">
    <name type="scientific">Batillaria attramentaria</name>
    <dbReference type="NCBI Taxonomy" id="370345"/>
    <lineage>
        <taxon>Eukaryota</taxon>
        <taxon>Metazoa</taxon>
        <taxon>Spiralia</taxon>
        <taxon>Lophotrochozoa</taxon>
        <taxon>Mollusca</taxon>
        <taxon>Gastropoda</taxon>
        <taxon>Caenogastropoda</taxon>
        <taxon>Sorbeoconcha</taxon>
        <taxon>Cerithioidea</taxon>
        <taxon>Batillariidae</taxon>
        <taxon>Batillaria</taxon>
    </lineage>
</organism>
<feature type="region of interest" description="Disordered" evidence="1">
    <location>
        <begin position="390"/>
        <end position="460"/>
    </location>
</feature>
<dbReference type="Proteomes" id="UP001519460">
    <property type="component" value="Unassembled WGS sequence"/>
</dbReference>
<feature type="transmembrane region" description="Helical" evidence="2">
    <location>
        <begin position="358"/>
        <end position="381"/>
    </location>
</feature>
<feature type="compositionally biased region" description="Polar residues" evidence="1">
    <location>
        <begin position="744"/>
        <end position="761"/>
    </location>
</feature>
<feature type="compositionally biased region" description="Basic and acidic residues" evidence="1">
    <location>
        <begin position="592"/>
        <end position="608"/>
    </location>
</feature>
<feature type="compositionally biased region" description="Basic and acidic residues" evidence="1">
    <location>
        <begin position="676"/>
        <end position="697"/>
    </location>
</feature>
<feature type="region of interest" description="Disordered" evidence="1">
    <location>
        <begin position="625"/>
        <end position="812"/>
    </location>
</feature>
<evidence type="ECO:0000313" key="4">
    <source>
        <dbReference type="Proteomes" id="UP001519460"/>
    </source>
</evidence>
<feature type="region of interest" description="Disordered" evidence="1">
    <location>
        <begin position="974"/>
        <end position="1048"/>
    </location>
</feature>